<organism evidence="4 5">
    <name type="scientific">Setaria viridis</name>
    <name type="common">Green bristlegrass</name>
    <name type="synonym">Setaria italica subsp. viridis</name>
    <dbReference type="NCBI Taxonomy" id="4556"/>
    <lineage>
        <taxon>Eukaryota</taxon>
        <taxon>Viridiplantae</taxon>
        <taxon>Streptophyta</taxon>
        <taxon>Embryophyta</taxon>
        <taxon>Tracheophyta</taxon>
        <taxon>Spermatophyta</taxon>
        <taxon>Magnoliopsida</taxon>
        <taxon>Liliopsida</taxon>
        <taxon>Poales</taxon>
        <taxon>Poaceae</taxon>
        <taxon>PACMAD clade</taxon>
        <taxon>Panicoideae</taxon>
        <taxon>Panicodae</taxon>
        <taxon>Paniceae</taxon>
        <taxon>Cenchrinae</taxon>
        <taxon>Setaria</taxon>
    </lineage>
</organism>
<feature type="domain" description="Glabrous enhancer-binding protein-like DBD" evidence="3">
    <location>
        <begin position="54"/>
        <end position="141"/>
    </location>
</feature>
<reference evidence="4" key="1">
    <citation type="submission" date="2019-03" db="EMBL/GenBank/DDBJ databases">
        <title>WGS assembly of Setaria viridis.</title>
        <authorList>
            <person name="Huang P."/>
            <person name="Jenkins J."/>
            <person name="Grimwood J."/>
            <person name="Barry K."/>
            <person name="Healey A."/>
            <person name="Mamidi S."/>
            <person name="Sreedasyam A."/>
            <person name="Shu S."/>
            <person name="Feldman M."/>
            <person name="Wu J."/>
            <person name="Yu Y."/>
            <person name="Chen C."/>
            <person name="Johnson J."/>
            <person name="Rokhsar D."/>
            <person name="Baxter I."/>
            <person name="Schmutz J."/>
            <person name="Brutnell T."/>
            <person name="Kellogg E."/>
        </authorList>
    </citation>
    <scope>NUCLEOTIDE SEQUENCE [LARGE SCALE GENOMIC DNA]</scope>
</reference>
<name>A0A4V6D3I4_SETVI</name>
<evidence type="ECO:0000313" key="4">
    <source>
        <dbReference type="EMBL" id="TKW02816.1"/>
    </source>
</evidence>
<comment type="similarity">
    <text evidence="1">Belongs to the GeBP family.</text>
</comment>
<feature type="region of interest" description="Disordered" evidence="2">
    <location>
        <begin position="1"/>
        <end position="38"/>
    </location>
</feature>
<keyword evidence="5" id="KW-1185">Reference proteome</keyword>
<dbReference type="EMBL" id="CM016558">
    <property type="protein sequence ID" value="TKW02816.1"/>
    <property type="molecule type" value="Genomic_DNA"/>
</dbReference>
<evidence type="ECO:0000256" key="2">
    <source>
        <dbReference type="SAM" id="MobiDB-lite"/>
    </source>
</evidence>
<evidence type="ECO:0000259" key="3">
    <source>
        <dbReference type="Pfam" id="PF04504"/>
    </source>
</evidence>
<sequence length="152" mass="16595">MEMESTIIVPSSSSSSVDSNIGPIALSSDDSGGDTNSNRLAAARKRKRLGPTYKLWGFGDERTILMELAAGLRESGRLPLPSELLRTLEAKGVLNRRNVTREEISSKLHGLKTKFLSAINKGGPGNKSSDQKLYELSKEVWPELLLMAPELI</sequence>
<dbReference type="AlphaFoldDB" id="A0A4V6D3I4"/>
<evidence type="ECO:0000256" key="1">
    <source>
        <dbReference type="ARBA" id="ARBA00010820"/>
    </source>
</evidence>
<gene>
    <name evidence="4" type="ORF">SEVIR_7G037558v2</name>
</gene>
<evidence type="ECO:0000313" key="5">
    <source>
        <dbReference type="Proteomes" id="UP000298652"/>
    </source>
</evidence>
<dbReference type="Gramene" id="TKW02816">
    <property type="protein sequence ID" value="TKW02816"/>
    <property type="gene ID" value="SEVIR_7G037558v2"/>
</dbReference>
<proteinExistence type="inferred from homology"/>
<dbReference type="Proteomes" id="UP000298652">
    <property type="component" value="Chromosome 7"/>
</dbReference>
<accession>A0A4V6D3I4</accession>
<dbReference type="InterPro" id="IPR053932">
    <property type="entry name" value="GeBP-like_DBD"/>
</dbReference>
<protein>
    <recommendedName>
        <fullName evidence="3">Glabrous enhancer-binding protein-like DBD domain-containing protein</fullName>
    </recommendedName>
</protein>
<dbReference type="Pfam" id="PF04504">
    <property type="entry name" value="GeBP-like_DBD"/>
    <property type="match status" value="1"/>
</dbReference>